<dbReference type="InterPro" id="IPR018511">
    <property type="entry name" value="Hemolysin-typ_Ca-bd_CS"/>
</dbReference>
<dbReference type="Proteomes" id="UP000019666">
    <property type="component" value="Unassembled WGS sequence"/>
</dbReference>
<dbReference type="EC" id="3.1.3.1" evidence="7"/>
<accession>A0A017HMH8</accession>
<evidence type="ECO:0000256" key="4">
    <source>
        <dbReference type="ARBA" id="ARBA00022737"/>
    </source>
</evidence>
<keyword evidence="3" id="KW-0964">Secreted</keyword>
<proteinExistence type="predicted"/>
<dbReference type="InterPro" id="IPR050557">
    <property type="entry name" value="RTX_toxin/Mannuronan_C5-epim"/>
</dbReference>
<name>A0A017HMH8_9RHOB</name>
<dbReference type="InterPro" id="IPR011049">
    <property type="entry name" value="Serralysin-like_metalloprot_C"/>
</dbReference>
<keyword evidence="8" id="KW-1185">Reference proteome</keyword>
<feature type="compositionally biased region" description="Polar residues" evidence="5">
    <location>
        <begin position="107"/>
        <end position="117"/>
    </location>
</feature>
<dbReference type="PATRIC" id="fig|442562.3.peg.2814"/>
<dbReference type="STRING" id="442562.Rumeso_02861"/>
<keyword evidence="4" id="KW-0677">Repeat</keyword>
<organism evidence="7 8">
    <name type="scientific">Rubellimicrobium mesophilum DSM 19309</name>
    <dbReference type="NCBI Taxonomy" id="442562"/>
    <lineage>
        <taxon>Bacteria</taxon>
        <taxon>Pseudomonadati</taxon>
        <taxon>Pseudomonadota</taxon>
        <taxon>Alphaproteobacteria</taxon>
        <taxon>Rhodobacterales</taxon>
        <taxon>Roseobacteraceae</taxon>
        <taxon>Rubellimicrobium</taxon>
    </lineage>
</organism>
<dbReference type="GO" id="GO:0004035">
    <property type="term" value="F:alkaline phosphatase activity"/>
    <property type="evidence" value="ECO:0007669"/>
    <property type="project" value="UniProtKB-EC"/>
</dbReference>
<dbReference type="PRINTS" id="PR00313">
    <property type="entry name" value="CABNDNGRPT"/>
</dbReference>
<dbReference type="Gene3D" id="2.150.10.10">
    <property type="entry name" value="Serralysin-like metalloprotease, C-terminal"/>
    <property type="match status" value="2"/>
</dbReference>
<dbReference type="GO" id="GO:0005509">
    <property type="term" value="F:calcium ion binding"/>
    <property type="evidence" value="ECO:0007669"/>
    <property type="project" value="InterPro"/>
</dbReference>
<dbReference type="InterPro" id="IPR001343">
    <property type="entry name" value="Hemolysn_Ca-bd"/>
</dbReference>
<evidence type="ECO:0000259" key="6">
    <source>
        <dbReference type="Pfam" id="PF08548"/>
    </source>
</evidence>
<comment type="subcellular location">
    <subcellularLocation>
        <location evidence="2">Secreted</location>
    </subcellularLocation>
</comment>
<evidence type="ECO:0000313" key="7">
    <source>
        <dbReference type="EMBL" id="EYD75515.1"/>
    </source>
</evidence>
<dbReference type="HOGENOM" id="CLU_052017_0_0_5"/>
<dbReference type="SUPFAM" id="SSF49899">
    <property type="entry name" value="Concanavalin A-like lectins/glucanases"/>
    <property type="match status" value="1"/>
</dbReference>
<feature type="region of interest" description="Disordered" evidence="5">
    <location>
        <begin position="103"/>
        <end position="124"/>
    </location>
</feature>
<evidence type="ECO:0000256" key="1">
    <source>
        <dbReference type="ARBA" id="ARBA00001913"/>
    </source>
</evidence>
<dbReference type="InterPro" id="IPR013858">
    <property type="entry name" value="Peptidase_M10B_C"/>
</dbReference>
<dbReference type="PANTHER" id="PTHR38340:SF1">
    <property type="entry name" value="S-LAYER PROTEIN"/>
    <property type="match status" value="1"/>
</dbReference>
<reference evidence="7 8" key="1">
    <citation type="submission" date="2013-02" db="EMBL/GenBank/DDBJ databases">
        <authorList>
            <person name="Fiebig A."/>
            <person name="Goeker M."/>
            <person name="Klenk H.-P.P."/>
        </authorList>
    </citation>
    <scope>NUCLEOTIDE SEQUENCE [LARGE SCALE GENOMIC DNA]</scope>
    <source>
        <strain evidence="7 8">DSM 19309</strain>
    </source>
</reference>
<feature type="domain" description="Peptidase M10 serralysin C-terminal" evidence="6">
    <location>
        <begin position="132"/>
        <end position="360"/>
    </location>
</feature>
<dbReference type="InterPro" id="IPR013320">
    <property type="entry name" value="ConA-like_dom_sf"/>
</dbReference>
<protein>
    <submittedName>
        <fullName evidence="7">Alkaline phosphatase</fullName>
        <ecNumber evidence="7">3.1.3.1</ecNumber>
    </submittedName>
</protein>
<dbReference type="Pfam" id="PF00353">
    <property type="entry name" value="HemolysinCabind"/>
    <property type="match status" value="2"/>
</dbReference>
<evidence type="ECO:0000256" key="3">
    <source>
        <dbReference type="ARBA" id="ARBA00022525"/>
    </source>
</evidence>
<dbReference type="GO" id="GO:0005615">
    <property type="term" value="C:extracellular space"/>
    <property type="evidence" value="ECO:0007669"/>
    <property type="project" value="InterPro"/>
</dbReference>
<dbReference type="OrthoDB" id="7762442at2"/>
<sequence>MENSAGKHIRNLDRTMVDLGFNAAAKAHKYDITLTGKSAVFRVDGGAVATFDASDMPGGVWYSGNLRSVVNLWAGDSRYNTWSGVYSPLSSPIKARIVDASVRDGDVSSTPPSQGTSGADILKGTNGNDVLSGLGGNDSLAGGLGNDKLYGGAGSDKLSLDDGSDYLDGGADNDWLVAAGSTGVTVNLGVTTAQGTGRGWDTIRGIEDVEGSSGADTLLGNSGGNSLKGGAGNDVLRGQAGADTLNGGLGRDVLSGGSDSARDVFVFNAVAESALGATRHDVINDFRRGVDDISLSGIDANTHVAGNQAFQWGGSTAKAYGLWTVDSSSSILLKGDVTGDRVADFEIQVNGIHALDTGDLLL</sequence>
<dbReference type="PROSITE" id="PS00330">
    <property type="entry name" value="HEMOLYSIN_CALCIUM"/>
    <property type="match status" value="3"/>
</dbReference>
<comment type="caution">
    <text evidence="7">The sequence shown here is derived from an EMBL/GenBank/DDBJ whole genome shotgun (WGS) entry which is preliminary data.</text>
</comment>
<dbReference type="Pfam" id="PF08548">
    <property type="entry name" value="Peptidase_M10_C"/>
    <property type="match status" value="1"/>
</dbReference>
<evidence type="ECO:0000256" key="2">
    <source>
        <dbReference type="ARBA" id="ARBA00004613"/>
    </source>
</evidence>
<dbReference type="AlphaFoldDB" id="A0A017HMH8"/>
<gene>
    <name evidence="7" type="ORF">Rumeso_02861</name>
</gene>
<dbReference type="SUPFAM" id="SSF51120">
    <property type="entry name" value="beta-Roll"/>
    <property type="match status" value="2"/>
</dbReference>
<evidence type="ECO:0000256" key="5">
    <source>
        <dbReference type="SAM" id="MobiDB-lite"/>
    </source>
</evidence>
<evidence type="ECO:0000313" key="8">
    <source>
        <dbReference type="Proteomes" id="UP000019666"/>
    </source>
</evidence>
<keyword evidence="7" id="KW-0378">Hydrolase</keyword>
<dbReference type="EMBL" id="AOSK01000075">
    <property type="protein sequence ID" value="EYD75515.1"/>
    <property type="molecule type" value="Genomic_DNA"/>
</dbReference>
<comment type="cofactor">
    <cofactor evidence="1">
        <name>Ca(2+)</name>
        <dbReference type="ChEBI" id="CHEBI:29108"/>
    </cofactor>
</comment>
<dbReference type="PANTHER" id="PTHR38340">
    <property type="entry name" value="S-LAYER PROTEIN"/>
    <property type="match status" value="1"/>
</dbReference>